<feature type="compositionally biased region" description="Polar residues" evidence="2">
    <location>
        <begin position="45"/>
        <end position="103"/>
    </location>
</feature>
<dbReference type="Proteomes" id="UP000008323">
    <property type="component" value="Chromosome"/>
</dbReference>
<evidence type="ECO:0000256" key="2">
    <source>
        <dbReference type="SAM" id="MobiDB-lite"/>
    </source>
</evidence>
<feature type="coiled-coil region" evidence="1">
    <location>
        <begin position="249"/>
        <end position="276"/>
    </location>
</feature>
<evidence type="ECO:0000256" key="3">
    <source>
        <dbReference type="SAM" id="Phobius"/>
    </source>
</evidence>
<protein>
    <submittedName>
        <fullName evidence="4">Uncharacterized protein</fullName>
    </submittedName>
</protein>
<accession>B1V959</accession>
<sequence>MNNYPNYPTPFPQKNNKLLYSIIAIVSAVIVIFAIIFFYNKNKTTSNPQNPEQQETPNNRNTSNKPNSQKNTPTHPENTRPSRTSGNPSDFSGDNSLPSSNFKPQDEKNNKNTSNSSSSPQSPTTPQFYTNTPNPNSSSSPQSPTDSTEEINHLSAENDLLSQELETLFNYDFKNHSYASQKQITDPLVFTSSNLNGLNYELGDRRKFLNFYISAFETNNEHHKDCSTVERKYIKKEKELYNRPEFSPLNNLTKLNNKLKEEKTTVEQRIKESVQQIESRNLLYPTFSKLKSTNEELEKISTVVKEISRMYSNIHRNKEETARQANTKYTQIKADAQTKNIILPNIPFN</sequence>
<reference evidence="4 5" key="1">
    <citation type="journal article" date="2008" name="J. Bacteriol.">
        <title>Comparative genome analysis of 'Candidatus Phytoplasma australiense' (subgroup tuf-Australia I; rp-A) and 'Ca. Phytoplasma asteris' strains OY-M and AY-WB.</title>
        <authorList>
            <person name="Tran-Nguyen L.T."/>
            <person name="Kube M."/>
            <person name="Schneider B."/>
            <person name="Reinhardt R."/>
            <person name="Gibb K.S."/>
        </authorList>
    </citation>
    <scope>NUCLEOTIDE SEQUENCE [LARGE SCALE GENOMIC DNA]</scope>
</reference>
<feature type="region of interest" description="Disordered" evidence="2">
    <location>
        <begin position="45"/>
        <end position="150"/>
    </location>
</feature>
<dbReference type="AlphaFoldDB" id="B1V959"/>
<evidence type="ECO:0000256" key="1">
    <source>
        <dbReference type="SAM" id="Coils"/>
    </source>
</evidence>
<keyword evidence="3" id="KW-1133">Transmembrane helix</keyword>
<keyword evidence="3" id="KW-0812">Transmembrane</keyword>
<dbReference type="KEGG" id="pal:PA0156"/>
<organism evidence="4 5">
    <name type="scientific">Phytoplasma australiense</name>
    <dbReference type="NCBI Taxonomy" id="59748"/>
    <lineage>
        <taxon>Bacteria</taxon>
        <taxon>Bacillati</taxon>
        <taxon>Mycoplasmatota</taxon>
        <taxon>Mollicutes</taxon>
        <taxon>Acholeplasmatales</taxon>
        <taxon>Acholeplasmataceae</taxon>
        <taxon>Candidatus Phytoplasma</taxon>
        <taxon>16SrXII (Stolbur group)</taxon>
    </lineage>
</organism>
<evidence type="ECO:0000313" key="4">
    <source>
        <dbReference type="EMBL" id="CAM11491.1"/>
    </source>
</evidence>
<name>B1V959_PHYAS</name>
<keyword evidence="1" id="KW-0175">Coiled coil</keyword>
<keyword evidence="3" id="KW-0472">Membrane</keyword>
<feature type="compositionally biased region" description="Low complexity" evidence="2">
    <location>
        <begin position="111"/>
        <end position="146"/>
    </location>
</feature>
<evidence type="ECO:0000313" key="5">
    <source>
        <dbReference type="Proteomes" id="UP000008323"/>
    </source>
</evidence>
<proteinExistence type="predicted"/>
<dbReference type="EMBL" id="AM422018">
    <property type="protein sequence ID" value="CAM11491.1"/>
    <property type="molecule type" value="Genomic_DNA"/>
</dbReference>
<feature type="transmembrane region" description="Helical" evidence="3">
    <location>
        <begin position="20"/>
        <end position="39"/>
    </location>
</feature>
<gene>
    <name evidence="4" type="ordered locus">PA0156</name>
</gene>